<dbReference type="RefSeq" id="WP_048310209.1">
    <property type="nucleotide sequence ID" value="NZ_CP119526.1"/>
</dbReference>
<gene>
    <name evidence="2" type="ORF">AB986_07335</name>
</gene>
<keyword evidence="3" id="KW-1185">Reference proteome</keyword>
<dbReference type="Proteomes" id="UP000035996">
    <property type="component" value="Unassembled WGS sequence"/>
</dbReference>
<name>A0A0J6D413_9BACL</name>
<evidence type="ECO:0000313" key="2">
    <source>
        <dbReference type="EMBL" id="KMM39039.1"/>
    </source>
</evidence>
<comment type="caution">
    <text evidence="2">The sequence shown here is derived from an EMBL/GenBank/DDBJ whole genome shotgun (WGS) entry which is preliminary data.</text>
</comment>
<evidence type="ECO:0000256" key="1">
    <source>
        <dbReference type="SAM" id="SignalP"/>
    </source>
</evidence>
<accession>A0A0J6D413</accession>
<feature type="chain" id="PRO_5005269697" evidence="1">
    <location>
        <begin position="24"/>
        <end position="101"/>
    </location>
</feature>
<dbReference type="OrthoDB" id="9858127at2"/>
<reference evidence="2" key="1">
    <citation type="submission" date="2015-06" db="EMBL/GenBank/DDBJ databases">
        <authorList>
            <person name="Liu B."/>
            <person name="Wang J."/>
            <person name="Zhu Y."/>
            <person name="Liu G."/>
            <person name="Chen Q."/>
            <person name="Zheng C."/>
            <person name="Che J."/>
            <person name="Ge C."/>
            <person name="Shi H."/>
            <person name="Pan Z."/>
            <person name="Liu X."/>
        </authorList>
    </citation>
    <scope>NUCLEOTIDE SEQUENCE [LARGE SCALE GENOMIC DNA]</scope>
    <source>
        <strain evidence="2">DSM 16346</strain>
    </source>
</reference>
<feature type="signal peptide" evidence="1">
    <location>
        <begin position="1"/>
        <end position="23"/>
    </location>
</feature>
<keyword evidence="1" id="KW-0732">Signal</keyword>
<sequence>MKKIILLCAVVGFLFVGINPASANPTTYGPYYTTFSGSQLTSSSWGTLARKCENAVNEYGSYISSSSNYTCKWSQQIESRVTSTNGRVVNVSYSPYYIYFN</sequence>
<dbReference type="EMBL" id="LELK01000001">
    <property type="protein sequence ID" value="KMM39039.1"/>
    <property type="molecule type" value="Genomic_DNA"/>
</dbReference>
<protein>
    <submittedName>
        <fullName evidence="2">Uncharacterized protein</fullName>
    </submittedName>
</protein>
<dbReference type="AlphaFoldDB" id="A0A0J6D413"/>
<proteinExistence type="predicted"/>
<evidence type="ECO:0000313" key="3">
    <source>
        <dbReference type="Proteomes" id="UP000035996"/>
    </source>
</evidence>
<organism evidence="2 3">
    <name type="scientific">Guptibacillus hwajinpoensis</name>
    <dbReference type="NCBI Taxonomy" id="208199"/>
    <lineage>
        <taxon>Bacteria</taxon>
        <taxon>Bacillati</taxon>
        <taxon>Bacillota</taxon>
        <taxon>Bacilli</taxon>
        <taxon>Bacillales</taxon>
        <taxon>Guptibacillaceae</taxon>
        <taxon>Guptibacillus</taxon>
    </lineage>
</organism>